<comment type="cofactor">
    <cofactor evidence="19">
        <name>Mg(2+)</name>
        <dbReference type="ChEBI" id="CHEBI:18420"/>
    </cofactor>
    <cofactor evidence="19">
        <name>Mn(2+)</name>
        <dbReference type="ChEBI" id="CHEBI:29035"/>
    </cofactor>
    <text evidence="19">Binds 2 divalent metal cations. Magnesium or manganese.</text>
</comment>
<dbReference type="GO" id="GO:0003887">
    <property type="term" value="F:DNA-directed DNA polymerase activity"/>
    <property type="evidence" value="ECO:0007669"/>
    <property type="project" value="UniProtKB-KW"/>
</dbReference>
<dbReference type="InterPro" id="IPR013520">
    <property type="entry name" value="Ribonucl_H"/>
</dbReference>
<comment type="subunit">
    <text evidence="15 20">DNA polymerase III contains a core (composed of alpha, epsilon and theta chains) that associates with a tau subunit. This core dimerizes to form the POLIII' complex. PolIII' associates with the gamma complex (composed of gamma, delta, delta', psi and chi chains) and with the beta chain to form the complete DNA polymerase III complex.</text>
</comment>
<dbReference type="GO" id="GO:0003677">
    <property type="term" value="F:DNA binding"/>
    <property type="evidence" value="ECO:0007669"/>
    <property type="project" value="InterPro"/>
</dbReference>
<dbReference type="PANTHER" id="PTHR30231">
    <property type="entry name" value="DNA POLYMERASE III SUBUNIT EPSILON"/>
    <property type="match status" value="1"/>
</dbReference>
<evidence type="ECO:0000256" key="20">
    <source>
        <dbReference type="RuleBase" id="RU364087"/>
    </source>
</evidence>
<keyword evidence="5 20" id="KW-0548">Nucleotidyltransferase</keyword>
<evidence type="ECO:0000256" key="3">
    <source>
        <dbReference type="ARBA" id="ARBA00020352"/>
    </source>
</evidence>
<dbReference type="NCBIfam" id="TIGR00573">
    <property type="entry name" value="dnaq"/>
    <property type="match status" value="1"/>
</dbReference>
<evidence type="ECO:0000259" key="21">
    <source>
        <dbReference type="SMART" id="SM00479"/>
    </source>
</evidence>
<proteinExistence type="predicted"/>
<dbReference type="InterPro" id="IPR006309">
    <property type="entry name" value="DnaQ_proteo"/>
</dbReference>
<feature type="binding site" evidence="18">
    <location>
        <position position="10"/>
    </location>
    <ligand>
        <name>substrate</name>
    </ligand>
</feature>
<evidence type="ECO:0000256" key="4">
    <source>
        <dbReference type="ARBA" id="ARBA00022679"/>
    </source>
</evidence>
<evidence type="ECO:0000256" key="18">
    <source>
        <dbReference type="PIRSR" id="PIRSR606309-2"/>
    </source>
</evidence>
<feature type="binding site" evidence="19">
    <location>
        <position position="10"/>
    </location>
    <ligand>
        <name>a divalent metal cation</name>
        <dbReference type="ChEBI" id="CHEBI:60240"/>
        <label>1</label>
        <note>catalytic</note>
    </ligand>
</feature>
<dbReference type="EC" id="2.7.7.7" evidence="2 20"/>
<evidence type="ECO:0000256" key="15">
    <source>
        <dbReference type="ARBA" id="ARBA00026073"/>
    </source>
</evidence>
<gene>
    <name evidence="20 22" type="primary">dnaQ</name>
    <name evidence="22" type="ORF">KO353_07730</name>
</gene>
<comment type="catalytic activity">
    <reaction evidence="16 20">
        <text>DNA(n) + a 2'-deoxyribonucleoside 5'-triphosphate = DNA(n+1) + diphosphate</text>
        <dbReference type="Rhea" id="RHEA:22508"/>
        <dbReference type="Rhea" id="RHEA-COMP:17339"/>
        <dbReference type="Rhea" id="RHEA-COMP:17340"/>
        <dbReference type="ChEBI" id="CHEBI:33019"/>
        <dbReference type="ChEBI" id="CHEBI:61560"/>
        <dbReference type="ChEBI" id="CHEBI:173112"/>
        <dbReference type="EC" id="2.7.7.7"/>
    </reaction>
</comment>
<evidence type="ECO:0000256" key="10">
    <source>
        <dbReference type="ARBA" id="ARBA00022839"/>
    </source>
</evidence>
<dbReference type="InterPro" id="IPR006054">
    <property type="entry name" value="DnaQ"/>
</dbReference>
<keyword evidence="6 20" id="KW-0235">DNA replication</keyword>
<dbReference type="KEGG" id="elio:KO353_07730"/>
<dbReference type="GO" id="GO:0046872">
    <property type="term" value="F:metal ion binding"/>
    <property type="evidence" value="ECO:0007669"/>
    <property type="project" value="UniProtKB-KW"/>
</dbReference>
<feature type="binding site" evidence="18">
    <location>
        <position position="156"/>
    </location>
    <ligand>
        <name>substrate</name>
    </ligand>
</feature>
<dbReference type="NCBIfam" id="NF004316">
    <property type="entry name" value="PRK05711.1"/>
    <property type="match status" value="1"/>
</dbReference>
<evidence type="ECO:0000256" key="8">
    <source>
        <dbReference type="ARBA" id="ARBA00022723"/>
    </source>
</evidence>
<evidence type="ECO:0000256" key="11">
    <source>
        <dbReference type="ARBA" id="ARBA00022842"/>
    </source>
</evidence>
<feature type="binding site" evidence="18">
    <location>
        <position position="8"/>
    </location>
    <ligand>
        <name>substrate</name>
    </ligand>
</feature>
<comment type="cofactor">
    <cofactor evidence="1 20">
        <name>Mn(2+)</name>
        <dbReference type="ChEBI" id="CHEBI:29035"/>
    </cofactor>
</comment>
<dbReference type="Pfam" id="PF00929">
    <property type="entry name" value="RNase_T"/>
    <property type="match status" value="1"/>
</dbReference>
<dbReference type="GO" id="GO:0005829">
    <property type="term" value="C:cytosol"/>
    <property type="evidence" value="ECO:0007669"/>
    <property type="project" value="TreeGrafter"/>
</dbReference>
<evidence type="ECO:0000256" key="12">
    <source>
        <dbReference type="ARBA" id="ARBA00022932"/>
    </source>
</evidence>
<dbReference type="CDD" id="cd06131">
    <property type="entry name" value="DNA_pol_III_epsilon_Ecoli_like"/>
    <property type="match status" value="1"/>
</dbReference>
<evidence type="ECO:0000256" key="6">
    <source>
        <dbReference type="ARBA" id="ARBA00022705"/>
    </source>
</evidence>
<accession>A0A975U6C1</accession>
<reference evidence="22" key="1">
    <citation type="submission" date="2021-06" db="EMBL/GenBank/DDBJ databases">
        <title>Elioraea tepida, sp. nov., a moderately thermophilic aerobic anoxygenic phototrophic bacterium isolated from an alkaline siliceous hot spring mat community in Yellowstone National Park, WY, USA.</title>
        <authorList>
            <person name="Saini M.K."/>
            <person name="Yoshida S."/>
            <person name="Sebastian A."/>
            <person name="Hirose S."/>
            <person name="Hara E."/>
            <person name="Tamaki H."/>
            <person name="Soulier N.T."/>
            <person name="Albert I."/>
            <person name="Hanada S."/>
            <person name="Bryant D.A."/>
            <person name="Tank M."/>
        </authorList>
    </citation>
    <scope>NUCLEOTIDE SEQUENCE</scope>
    <source>
        <strain evidence="22">MS-P2</strain>
    </source>
</reference>
<sequence>MMREVVLDTETTGLEPEAGHRIIEVCCLELRNHVPTGRHFHAFVDPGRDIEPDAERVHGISRASLIGKPAFAEIVDQLLDFLGEDPIVAHNAPFDFAFLDAEFARLALPPLDRARMVDTAALARRKYPGLPASLDALCRRFDIDLSQRTTHNALLDCKLLAEVYLELIGGRQPALGLVTPAASRAASRTEVVARTQRRVTVTAEEAEAHAAFLARFVKDPIWTRLDAAAPAGEA</sequence>
<dbReference type="AlphaFoldDB" id="A0A975U6C1"/>
<evidence type="ECO:0000256" key="2">
    <source>
        <dbReference type="ARBA" id="ARBA00012417"/>
    </source>
</evidence>
<evidence type="ECO:0000256" key="17">
    <source>
        <dbReference type="PIRSR" id="PIRSR606309-1"/>
    </source>
</evidence>
<dbReference type="GO" id="GO:0008408">
    <property type="term" value="F:3'-5' exonuclease activity"/>
    <property type="evidence" value="ECO:0007669"/>
    <property type="project" value="TreeGrafter"/>
</dbReference>
<keyword evidence="13 19" id="KW-0464">Manganese</keyword>
<evidence type="ECO:0000256" key="1">
    <source>
        <dbReference type="ARBA" id="ARBA00001936"/>
    </source>
</evidence>
<dbReference type="FunFam" id="3.30.420.10:FF:000012">
    <property type="entry name" value="DNA polymerase III subunit epsilon"/>
    <property type="match status" value="1"/>
</dbReference>
<organism evidence="22 23">
    <name type="scientific">Elioraea tepida</name>
    <dbReference type="NCBI Taxonomy" id="2843330"/>
    <lineage>
        <taxon>Bacteria</taxon>
        <taxon>Pseudomonadati</taxon>
        <taxon>Pseudomonadota</taxon>
        <taxon>Alphaproteobacteria</taxon>
        <taxon>Acetobacterales</taxon>
        <taxon>Elioraeaceae</taxon>
        <taxon>Elioraea</taxon>
    </lineage>
</organism>
<evidence type="ECO:0000256" key="16">
    <source>
        <dbReference type="ARBA" id="ARBA00049244"/>
    </source>
</evidence>
<feature type="active site" description="Proton acceptor" evidence="17">
    <location>
        <position position="151"/>
    </location>
</feature>
<feature type="binding site" evidence="19">
    <location>
        <position position="8"/>
    </location>
    <ligand>
        <name>a divalent metal cation</name>
        <dbReference type="ChEBI" id="CHEBI:60240"/>
        <label>1</label>
        <note>catalytic</note>
    </ligand>
</feature>
<keyword evidence="9 20" id="KW-0378">Hydrolase</keyword>
<keyword evidence="4 20" id="KW-0808">Transferase</keyword>
<protein>
    <recommendedName>
        <fullName evidence="3 20">DNA polymerase III subunit epsilon</fullName>
        <ecNumber evidence="2 20">2.7.7.7</ecNumber>
    </recommendedName>
</protein>
<keyword evidence="8 19" id="KW-0479">Metal-binding</keyword>
<feature type="binding site" evidence="18">
    <location>
        <position position="58"/>
    </location>
    <ligand>
        <name>substrate</name>
    </ligand>
</feature>
<evidence type="ECO:0000313" key="22">
    <source>
        <dbReference type="EMBL" id="QXM26253.1"/>
    </source>
</evidence>
<feature type="domain" description="Exonuclease" evidence="21">
    <location>
        <begin position="3"/>
        <end position="173"/>
    </location>
</feature>
<feature type="binding site" evidence="19">
    <location>
        <position position="156"/>
    </location>
    <ligand>
        <name>a divalent metal cation</name>
        <dbReference type="ChEBI" id="CHEBI:60240"/>
        <label>1</label>
        <note>catalytic</note>
    </ligand>
</feature>
<evidence type="ECO:0000256" key="19">
    <source>
        <dbReference type="PIRSR" id="PIRSR606309-3"/>
    </source>
</evidence>
<evidence type="ECO:0000256" key="13">
    <source>
        <dbReference type="ARBA" id="ARBA00023211"/>
    </source>
</evidence>
<dbReference type="PANTHER" id="PTHR30231:SF41">
    <property type="entry name" value="DNA POLYMERASE III SUBUNIT EPSILON"/>
    <property type="match status" value="1"/>
</dbReference>
<evidence type="ECO:0000256" key="14">
    <source>
        <dbReference type="ARBA" id="ARBA00025483"/>
    </source>
</evidence>
<evidence type="ECO:0000256" key="7">
    <source>
        <dbReference type="ARBA" id="ARBA00022722"/>
    </source>
</evidence>
<keyword evidence="11 19" id="KW-0460">Magnesium</keyword>
<evidence type="ECO:0000313" key="23">
    <source>
        <dbReference type="Proteomes" id="UP000694001"/>
    </source>
</evidence>
<dbReference type="Proteomes" id="UP000694001">
    <property type="component" value="Chromosome"/>
</dbReference>
<dbReference type="EMBL" id="CP076448">
    <property type="protein sequence ID" value="QXM26253.1"/>
    <property type="molecule type" value="Genomic_DNA"/>
</dbReference>
<evidence type="ECO:0000256" key="9">
    <source>
        <dbReference type="ARBA" id="ARBA00022801"/>
    </source>
</evidence>
<dbReference type="GO" id="GO:0045004">
    <property type="term" value="P:DNA replication proofreading"/>
    <property type="evidence" value="ECO:0007669"/>
    <property type="project" value="TreeGrafter"/>
</dbReference>
<keyword evidence="12 20" id="KW-0239">DNA-directed DNA polymerase</keyword>
<dbReference type="NCBIfam" id="TIGR01406">
    <property type="entry name" value="dnaQ_proteo"/>
    <property type="match status" value="1"/>
</dbReference>
<name>A0A975U6C1_9PROT</name>
<keyword evidence="23" id="KW-1185">Reference proteome</keyword>
<evidence type="ECO:0000256" key="5">
    <source>
        <dbReference type="ARBA" id="ARBA00022695"/>
    </source>
</evidence>
<keyword evidence="10 20" id="KW-0269">Exonuclease</keyword>
<dbReference type="SMART" id="SM00479">
    <property type="entry name" value="EXOIII"/>
    <property type="match status" value="1"/>
</dbReference>
<comment type="function">
    <text evidence="14 20">DNA polymerase III is a complex, multichain enzyme responsible for most of the replicative synthesis in bacteria. The epsilon subunit contain the editing function and is a proofreading 3'-5' exonuclease.</text>
</comment>
<keyword evidence="7 20" id="KW-0540">Nuclease</keyword>